<evidence type="ECO:0000256" key="2">
    <source>
        <dbReference type="ARBA" id="ARBA00023002"/>
    </source>
</evidence>
<dbReference type="VEuPathDB" id="FungiDB:BCV72DRAFT_330290"/>
<gene>
    <name evidence="4" type="ORF">BCV71DRAFT_261738</name>
</gene>
<dbReference type="GO" id="GO:0005777">
    <property type="term" value="C:peroxisome"/>
    <property type="evidence" value="ECO:0007669"/>
    <property type="project" value="InterPro"/>
</dbReference>
<feature type="domain" description="Acyl-CoA oxidase C-terminal" evidence="3">
    <location>
        <begin position="79"/>
        <end position="229"/>
    </location>
</feature>
<dbReference type="PANTHER" id="PTHR10909">
    <property type="entry name" value="ELECTRON TRANSPORT OXIDOREDUCTASE"/>
    <property type="match status" value="1"/>
</dbReference>
<dbReference type="GO" id="GO:0055088">
    <property type="term" value="P:lipid homeostasis"/>
    <property type="evidence" value="ECO:0007669"/>
    <property type="project" value="TreeGrafter"/>
</dbReference>
<dbReference type="GO" id="GO:0033540">
    <property type="term" value="P:fatty acid beta-oxidation using acyl-CoA oxidase"/>
    <property type="evidence" value="ECO:0007669"/>
    <property type="project" value="TreeGrafter"/>
</dbReference>
<dbReference type="EMBL" id="KV921288">
    <property type="protein sequence ID" value="ORE20831.1"/>
    <property type="molecule type" value="Genomic_DNA"/>
</dbReference>
<dbReference type="SUPFAM" id="SSF47203">
    <property type="entry name" value="Acyl-CoA dehydrogenase C-terminal domain-like"/>
    <property type="match status" value="1"/>
</dbReference>
<dbReference type="GO" id="GO:0071949">
    <property type="term" value="F:FAD binding"/>
    <property type="evidence" value="ECO:0007669"/>
    <property type="project" value="InterPro"/>
</dbReference>
<dbReference type="Proteomes" id="UP000242381">
    <property type="component" value="Unassembled WGS sequence"/>
</dbReference>
<dbReference type="PANTHER" id="PTHR10909:SF352">
    <property type="entry name" value="ACYL-COENZYME A OXIDASE-LIKE PROTEIN"/>
    <property type="match status" value="1"/>
</dbReference>
<keyword evidence="2" id="KW-0560">Oxidoreductase</keyword>
<dbReference type="Pfam" id="PF01756">
    <property type="entry name" value="ACOX"/>
    <property type="match status" value="1"/>
</dbReference>
<sequence length="245" mass="28373">MGQIYRLVQLKEKLKDNQGLLKEIVEASFNYSENLCMRNGVHETLFRSVVEMMGKNDQRIYWGKLLSDYKLFSIQQALENGVTHNDVLLDANRVAELHYATFLYTDNARRFSAINNFSLDTSVTIIMRQMTVLWGLYVLRTYGDQGFLEEYISSQQLKDIEKACLKLCKHLRKDVVGLTDAFGLPDFVLKASIARYDGNIYQNYFDIILQAPNSTGMPPYHGKYIRPLTEKFSQIPLEKTRNKTQ</sequence>
<name>A0A1X0S9L0_RHIZD</name>
<dbReference type="Gene3D" id="1.20.140.10">
    <property type="entry name" value="Butyryl-CoA Dehydrogenase, subunit A, domain 3"/>
    <property type="match status" value="1"/>
</dbReference>
<evidence type="ECO:0000313" key="4">
    <source>
        <dbReference type="EMBL" id="ORE20831.1"/>
    </source>
</evidence>
<protein>
    <submittedName>
        <fullName evidence="4">Acyl-CoA dehydrogenase/oxidase C-terminal</fullName>
    </submittedName>
</protein>
<dbReference type="InterPro" id="IPR002655">
    <property type="entry name" value="Acyl-CoA_oxidase_C"/>
</dbReference>
<evidence type="ECO:0000259" key="3">
    <source>
        <dbReference type="Pfam" id="PF01756"/>
    </source>
</evidence>
<organism evidence="4 5">
    <name type="scientific">Rhizopus microsporus</name>
    <dbReference type="NCBI Taxonomy" id="58291"/>
    <lineage>
        <taxon>Eukaryota</taxon>
        <taxon>Fungi</taxon>
        <taxon>Fungi incertae sedis</taxon>
        <taxon>Mucoromycota</taxon>
        <taxon>Mucoromycotina</taxon>
        <taxon>Mucoromycetes</taxon>
        <taxon>Mucorales</taxon>
        <taxon>Mucorineae</taxon>
        <taxon>Rhizopodaceae</taxon>
        <taxon>Rhizopus</taxon>
    </lineage>
</organism>
<evidence type="ECO:0000256" key="1">
    <source>
        <dbReference type="ARBA" id="ARBA00006288"/>
    </source>
</evidence>
<evidence type="ECO:0000313" key="5">
    <source>
        <dbReference type="Proteomes" id="UP000242381"/>
    </source>
</evidence>
<dbReference type="GO" id="GO:0003997">
    <property type="term" value="F:acyl-CoA oxidase activity"/>
    <property type="evidence" value="ECO:0007669"/>
    <property type="project" value="InterPro"/>
</dbReference>
<dbReference type="InterPro" id="IPR012258">
    <property type="entry name" value="Acyl-CoA_oxidase"/>
</dbReference>
<reference evidence="4 5" key="1">
    <citation type="journal article" date="2016" name="Proc. Natl. Acad. Sci. U.S.A.">
        <title>Lipid metabolic changes in an early divergent fungus govern the establishment of a mutualistic symbiosis with endobacteria.</title>
        <authorList>
            <person name="Lastovetsky O.A."/>
            <person name="Gaspar M.L."/>
            <person name="Mondo S.J."/>
            <person name="LaButti K.M."/>
            <person name="Sandor L."/>
            <person name="Grigoriev I.V."/>
            <person name="Henry S.A."/>
            <person name="Pawlowska T.E."/>
        </authorList>
    </citation>
    <scope>NUCLEOTIDE SEQUENCE [LARGE SCALE GENOMIC DNA]</scope>
    <source>
        <strain evidence="4 5">ATCC 11559</strain>
    </source>
</reference>
<proteinExistence type="inferred from homology"/>
<accession>A0A1X0S9L0</accession>
<comment type="similarity">
    <text evidence="1">Belongs to the acyl-CoA oxidase family.</text>
</comment>
<dbReference type="InterPro" id="IPR036250">
    <property type="entry name" value="AcylCo_DH-like_C"/>
</dbReference>
<dbReference type="GO" id="GO:0005504">
    <property type="term" value="F:fatty acid binding"/>
    <property type="evidence" value="ECO:0007669"/>
    <property type="project" value="TreeGrafter"/>
</dbReference>
<dbReference type="AlphaFoldDB" id="A0A1X0S9L0"/>